<evidence type="ECO:0000259" key="4">
    <source>
        <dbReference type="SMART" id="SM00642"/>
    </source>
</evidence>
<dbReference type="InterPro" id="IPR013780">
    <property type="entry name" value="Glyco_hydro_b"/>
</dbReference>
<comment type="caution">
    <text evidence="5">The sequence shown here is derived from an EMBL/GenBank/DDBJ whole genome shotgun (WGS) entry which is preliminary data.</text>
</comment>
<evidence type="ECO:0000256" key="1">
    <source>
        <dbReference type="ARBA" id="ARBA00008061"/>
    </source>
</evidence>
<dbReference type="SUPFAM" id="SSF51011">
    <property type="entry name" value="Glycosyl hydrolase domain"/>
    <property type="match status" value="1"/>
</dbReference>
<evidence type="ECO:0000256" key="2">
    <source>
        <dbReference type="ARBA" id="ARBA00022801"/>
    </source>
</evidence>
<dbReference type="SUPFAM" id="SSF51445">
    <property type="entry name" value="(Trans)glycosidases"/>
    <property type="match status" value="1"/>
</dbReference>
<protein>
    <submittedName>
        <fullName evidence="5">DUF3459 domain-containing protein</fullName>
    </submittedName>
</protein>
<evidence type="ECO:0000313" key="6">
    <source>
        <dbReference type="Proteomes" id="UP000470384"/>
    </source>
</evidence>
<dbReference type="OrthoDB" id="9805159at2"/>
<dbReference type="Pfam" id="PF00128">
    <property type="entry name" value="Alpha-amylase"/>
    <property type="match status" value="1"/>
</dbReference>
<dbReference type="PANTHER" id="PTHR10357">
    <property type="entry name" value="ALPHA-AMYLASE FAMILY MEMBER"/>
    <property type="match status" value="1"/>
</dbReference>
<keyword evidence="6" id="KW-1185">Reference proteome</keyword>
<dbReference type="InterPro" id="IPR006047">
    <property type="entry name" value="GH13_cat_dom"/>
</dbReference>
<dbReference type="Gene3D" id="3.20.20.80">
    <property type="entry name" value="Glycosidases"/>
    <property type="match status" value="2"/>
</dbReference>
<dbReference type="FunFam" id="3.90.400.10:FF:000002">
    <property type="entry name" value="Sucrose isomerase"/>
    <property type="match status" value="1"/>
</dbReference>
<reference evidence="5 6" key="1">
    <citation type="journal article" date="2016" name="Int. J. Syst. Evol. Microbiol.">
        <title>Pyruvatibacter mobilis gen. nov., sp. nov., a marine bacterium from the culture broth of Picochlorum sp. 122.</title>
        <authorList>
            <person name="Wang G."/>
            <person name="Tang M."/>
            <person name="Wu H."/>
            <person name="Dai S."/>
            <person name="Li T."/>
            <person name="Chen C."/>
            <person name="He H."/>
            <person name="Fan J."/>
            <person name="Xiang W."/>
            <person name="Li X."/>
        </authorList>
    </citation>
    <scope>NUCLEOTIDE SEQUENCE [LARGE SCALE GENOMIC DNA]</scope>
    <source>
        <strain evidence="5 6">GYP-11</strain>
    </source>
</reference>
<dbReference type="GO" id="GO:0004556">
    <property type="term" value="F:alpha-amylase activity"/>
    <property type="evidence" value="ECO:0007669"/>
    <property type="project" value="TreeGrafter"/>
</dbReference>
<evidence type="ECO:0000313" key="5">
    <source>
        <dbReference type="EMBL" id="NBG95887.1"/>
    </source>
</evidence>
<dbReference type="Proteomes" id="UP000470384">
    <property type="component" value="Unassembled WGS sequence"/>
</dbReference>
<keyword evidence="2" id="KW-0378">Hydrolase</keyword>
<name>A0A845QBN5_9HYPH</name>
<gene>
    <name evidence="5" type="ORF">GTQ45_09090</name>
</gene>
<dbReference type="EMBL" id="WXYQ01000006">
    <property type="protein sequence ID" value="NBG95887.1"/>
    <property type="molecule type" value="Genomic_DNA"/>
</dbReference>
<dbReference type="PANTHER" id="PTHR10357:SF179">
    <property type="entry name" value="NEUTRAL AND BASIC AMINO ACID TRANSPORT PROTEIN RBAT"/>
    <property type="match status" value="1"/>
</dbReference>
<dbReference type="Gene3D" id="2.60.40.1180">
    <property type="entry name" value="Golgi alpha-mannosidase II"/>
    <property type="match status" value="1"/>
</dbReference>
<dbReference type="InterPro" id="IPR017853">
    <property type="entry name" value="GH"/>
</dbReference>
<keyword evidence="3" id="KW-0326">Glycosidase</keyword>
<accession>A0A845QBN5</accession>
<sequence>MTEKHLALAAVCGTVPRRAQGRNTGFGHSPVGGKEMSDWWQGAVIYQIYPRSFLDTDGDGIGDLNGIRRKLDYVASLGVDAIWLSPIYPSPNDDFGYDVANYVDVDAAMGGVEAFDALLAEAHERGLKVILDQVLSHTSDQHAWFQESHLSKDNAKSDWYVWADAREDGTPPNNWLAAFGGPSWSWHPVRMQYYFHQFLRTQPKLNFHNPDVVDAVLDVLKFWLDKDVDGFRLDVANSYVHDASLADNAPVPPADRDFLTWAHPPRHQQHDRDWNQPENVEVMQRIRSLVDSYEDRLVFGEFAGDDKILGQYAGGNDRLHTAYTFTLLEAASLERSVFETYYEKIAGPVDDLFPCVTFSNHDVPRPVTRWARGVHGGRDATRVAKLGLGLLMCLRGTALMYQGEELGLDDIDTAREQVRDPFGLIYYPYFKGRDGCRSPMPWTAEAHNAGFTTGTPWLPLGPSHPGLSVATQEAGSESVLAFAREAIAARKSHIALRTGSLDLEDSDEAVLAFTRKADGAVVRCAFNFSDTAIETPFPSGGTDVLRLGQVTRSGETAQMEPLSFVAVQV</sequence>
<evidence type="ECO:0000256" key="3">
    <source>
        <dbReference type="ARBA" id="ARBA00023295"/>
    </source>
</evidence>
<dbReference type="Gene3D" id="3.90.400.10">
    <property type="entry name" value="Oligo-1,6-glucosidase, Domain 2"/>
    <property type="match status" value="1"/>
</dbReference>
<dbReference type="InterPro" id="IPR045857">
    <property type="entry name" value="O16G_dom_2"/>
</dbReference>
<dbReference type="SMART" id="SM00642">
    <property type="entry name" value="Aamy"/>
    <property type="match status" value="1"/>
</dbReference>
<dbReference type="AlphaFoldDB" id="A0A845QBN5"/>
<organism evidence="5 6">
    <name type="scientific">Pyruvatibacter mobilis</name>
    <dbReference type="NCBI Taxonomy" id="1712261"/>
    <lineage>
        <taxon>Bacteria</taxon>
        <taxon>Pseudomonadati</taxon>
        <taxon>Pseudomonadota</taxon>
        <taxon>Alphaproteobacteria</taxon>
        <taxon>Hyphomicrobiales</taxon>
        <taxon>Parvibaculaceae</taxon>
        <taxon>Pyruvatibacter</taxon>
    </lineage>
</organism>
<feature type="domain" description="Glycosyl hydrolase family 13 catalytic" evidence="4">
    <location>
        <begin position="47"/>
        <end position="437"/>
    </location>
</feature>
<comment type="similarity">
    <text evidence="1">Belongs to the glycosyl hydrolase 13 family.</text>
</comment>
<proteinExistence type="inferred from homology"/>
<dbReference type="GO" id="GO:0009313">
    <property type="term" value="P:oligosaccharide catabolic process"/>
    <property type="evidence" value="ECO:0007669"/>
    <property type="project" value="TreeGrafter"/>
</dbReference>
<dbReference type="CDD" id="cd11330">
    <property type="entry name" value="AmyAc_OligoGlu"/>
    <property type="match status" value="1"/>
</dbReference>